<organism evidence="2 3">
    <name type="scientific">Hevea brasiliensis</name>
    <name type="common">Para rubber tree</name>
    <name type="synonym">Siphonia brasiliensis</name>
    <dbReference type="NCBI Taxonomy" id="3981"/>
    <lineage>
        <taxon>Eukaryota</taxon>
        <taxon>Viridiplantae</taxon>
        <taxon>Streptophyta</taxon>
        <taxon>Embryophyta</taxon>
        <taxon>Tracheophyta</taxon>
        <taxon>Spermatophyta</taxon>
        <taxon>Magnoliopsida</taxon>
        <taxon>eudicotyledons</taxon>
        <taxon>Gunneridae</taxon>
        <taxon>Pentapetalae</taxon>
        <taxon>rosids</taxon>
        <taxon>fabids</taxon>
        <taxon>Malpighiales</taxon>
        <taxon>Euphorbiaceae</taxon>
        <taxon>Crotonoideae</taxon>
        <taxon>Micrandreae</taxon>
        <taxon>Hevea</taxon>
    </lineage>
</organism>
<sequence length="217" mass="24491">MQNIGVLTGILCMAAAIALSTTLCGVRFRRRSEPKSSDSPNIPAENCNSTTSPLPSDFPPLETTVESQDRNENEAPERTELPLPPAKQLRETFSYNNLLTKSMSTRNIGKNMSLKIPRTMSMARRDREDKNIQKKKGKLKHEDSVWMKTIILGEKCKVPDEDEPVIYDGKGNRISTYHPKLPGSLSISRQNSFVDVNAIPSQQREKREIEKKQDDFS</sequence>
<evidence type="ECO:0000313" key="3">
    <source>
        <dbReference type="Proteomes" id="UP000467840"/>
    </source>
</evidence>
<feature type="region of interest" description="Disordered" evidence="1">
    <location>
        <begin position="196"/>
        <end position="217"/>
    </location>
</feature>
<protein>
    <submittedName>
        <fullName evidence="2">Uncharacterized protein</fullName>
    </submittedName>
</protein>
<dbReference type="EMBL" id="JAAGAX010000017">
    <property type="protein sequence ID" value="KAF2287041.1"/>
    <property type="molecule type" value="Genomic_DNA"/>
</dbReference>
<name>A0A6A6KDV5_HEVBR</name>
<gene>
    <name evidence="2" type="ORF">GH714_037122</name>
</gene>
<dbReference type="Proteomes" id="UP000467840">
    <property type="component" value="Chromosome 3"/>
</dbReference>
<feature type="compositionally biased region" description="Basic and acidic residues" evidence="1">
    <location>
        <begin position="203"/>
        <end position="217"/>
    </location>
</feature>
<dbReference type="AlphaFoldDB" id="A0A6A6KDV5"/>
<evidence type="ECO:0000256" key="1">
    <source>
        <dbReference type="SAM" id="MobiDB-lite"/>
    </source>
</evidence>
<dbReference type="PANTHER" id="PTHR36801:SF3">
    <property type="entry name" value="OS06G0150300 PROTEIN"/>
    <property type="match status" value="1"/>
</dbReference>
<feature type="region of interest" description="Disordered" evidence="1">
    <location>
        <begin position="31"/>
        <end position="86"/>
    </location>
</feature>
<comment type="caution">
    <text evidence="2">The sequence shown here is derived from an EMBL/GenBank/DDBJ whole genome shotgun (WGS) entry which is preliminary data.</text>
</comment>
<dbReference type="PANTHER" id="PTHR36801">
    <property type="entry name" value="OS06G0150200 PROTEIN"/>
    <property type="match status" value="1"/>
</dbReference>
<keyword evidence="3" id="KW-1185">Reference proteome</keyword>
<proteinExistence type="predicted"/>
<accession>A0A6A6KDV5</accession>
<feature type="compositionally biased region" description="Basic and acidic residues" evidence="1">
    <location>
        <begin position="67"/>
        <end position="80"/>
    </location>
</feature>
<evidence type="ECO:0000313" key="2">
    <source>
        <dbReference type="EMBL" id="KAF2287041.1"/>
    </source>
</evidence>
<reference evidence="2 3" key="1">
    <citation type="journal article" date="2020" name="Mol. Plant">
        <title>The Chromosome-Based Rubber Tree Genome Provides New Insights into Spurge Genome Evolution and Rubber Biosynthesis.</title>
        <authorList>
            <person name="Liu J."/>
            <person name="Shi C."/>
            <person name="Shi C.C."/>
            <person name="Li W."/>
            <person name="Zhang Q.J."/>
            <person name="Zhang Y."/>
            <person name="Li K."/>
            <person name="Lu H.F."/>
            <person name="Shi C."/>
            <person name="Zhu S.T."/>
            <person name="Xiao Z.Y."/>
            <person name="Nan H."/>
            <person name="Yue Y."/>
            <person name="Zhu X.G."/>
            <person name="Wu Y."/>
            <person name="Hong X.N."/>
            <person name="Fan G.Y."/>
            <person name="Tong Y."/>
            <person name="Zhang D."/>
            <person name="Mao C.L."/>
            <person name="Liu Y.L."/>
            <person name="Hao S.J."/>
            <person name="Liu W.Q."/>
            <person name="Lv M.Q."/>
            <person name="Zhang H.B."/>
            <person name="Liu Y."/>
            <person name="Hu-Tang G.R."/>
            <person name="Wang J.P."/>
            <person name="Wang J.H."/>
            <person name="Sun Y.H."/>
            <person name="Ni S.B."/>
            <person name="Chen W.B."/>
            <person name="Zhang X.C."/>
            <person name="Jiao Y.N."/>
            <person name="Eichler E.E."/>
            <person name="Li G.H."/>
            <person name="Liu X."/>
            <person name="Gao L.Z."/>
        </authorList>
    </citation>
    <scope>NUCLEOTIDE SEQUENCE [LARGE SCALE GENOMIC DNA]</scope>
    <source>
        <strain evidence="3">cv. GT1</strain>
        <tissue evidence="2">Leaf</tissue>
    </source>
</reference>